<evidence type="ECO:0000313" key="1">
    <source>
        <dbReference type="EMBL" id="KZP15658.1"/>
    </source>
</evidence>
<proteinExistence type="predicted"/>
<dbReference type="EMBL" id="KV417602">
    <property type="protein sequence ID" value="KZP15658.1"/>
    <property type="molecule type" value="Genomic_DNA"/>
</dbReference>
<sequence length="124" mass="13823">MPWSQELGCPASSEQSSRCIRCCPHKPPIYSCLCISSKGTVQMTEYFYYTPHMGNQNATYSSARHARSSPIVVPIGMGRSWGRWVCAWPSPFSKSYSSLHWGAFPYGRGSYSNVTALFSCGKFT</sequence>
<evidence type="ECO:0000313" key="2">
    <source>
        <dbReference type="Proteomes" id="UP000076532"/>
    </source>
</evidence>
<dbReference type="Proteomes" id="UP000076532">
    <property type="component" value="Unassembled WGS sequence"/>
</dbReference>
<name>A0A166EDU7_9AGAM</name>
<gene>
    <name evidence="1" type="ORF">FIBSPDRAFT_78791</name>
</gene>
<organism evidence="1 2">
    <name type="scientific">Athelia psychrophila</name>
    <dbReference type="NCBI Taxonomy" id="1759441"/>
    <lineage>
        <taxon>Eukaryota</taxon>
        <taxon>Fungi</taxon>
        <taxon>Dikarya</taxon>
        <taxon>Basidiomycota</taxon>
        <taxon>Agaricomycotina</taxon>
        <taxon>Agaricomycetes</taxon>
        <taxon>Agaricomycetidae</taxon>
        <taxon>Atheliales</taxon>
        <taxon>Atheliaceae</taxon>
        <taxon>Athelia</taxon>
    </lineage>
</organism>
<keyword evidence="2" id="KW-1185">Reference proteome</keyword>
<accession>A0A166EDU7</accession>
<dbReference type="AlphaFoldDB" id="A0A166EDU7"/>
<reference evidence="1 2" key="1">
    <citation type="journal article" date="2016" name="Mol. Biol. Evol.">
        <title>Comparative Genomics of Early-Diverging Mushroom-Forming Fungi Provides Insights into the Origins of Lignocellulose Decay Capabilities.</title>
        <authorList>
            <person name="Nagy L.G."/>
            <person name="Riley R."/>
            <person name="Tritt A."/>
            <person name="Adam C."/>
            <person name="Daum C."/>
            <person name="Floudas D."/>
            <person name="Sun H."/>
            <person name="Yadav J.S."/>
            <person name="Pangilinan J."/>
            <person name="Larsson K.H."/>
            <person name="Matsuura K."/>
            <person name="Barry K."/>
            <person name="Labutti K."/>
            <person name="Kuo R."/>
            <person name="Ohm R.A."/>
            <person name="Bhattacharya S.S."/>
            <person name="Shirouzu T."/>
            <person name="Yoshinaga Y."/>
            <person name="Martin F.M."/>
            <person name="Grigoriev I.V."/>
            <person name="Hibbett D.S."/>
        </authorList>
    </citation>
    <scope>NUCLEOTIDE SEQUENCE [LARGE SCALE GENOMIC DNA]</scope>
    <source>
        <strain evidence="1 2">CBS 109695</strain>
    </source>
</reference>
<protein>
    <submittedName>
        <fullName evidence="1">Uncharacterized protein</fullName>
    </submittedName>
</protein>